<dbReference type="InterPro" id="IPR036397">
    <property type="entry name" value="RNaseH_sf"/>
</dbReference>
<dbReference type="AlphaFoldDB" id="A0A381RHQ6"/>
<protein>
    <recommendedName>
        <fullName evidence="1">HRDC domain-containing protein</fullName>
    </recommendedName>
</protein>
<dbReference type="SMART" id="SM00341">
    <property type="entry name" value="HRDC"/>
    <property type="match status" value="1"/>
</dbReference>
<dbReference type="Pfam" id="PF01612">
    <property type="entry name" value="DNA_pol_A_exo1"/>
    <property type="match status" value="1"/>
</dbReference>
<reference evidence="2" key="1">
    <citation type="submission" date="2018-05" db="EMBL/GenBank/DDBJ databases">
        <authorList>
            <person name="Lanie J.A."/>
            <person name="Ng W.-L."/>
            <person name="Kazmierczak K.M."/>
            <person name="Andrzejewski T.M."/>
            <person name="Davidsen T.M."/>
            <person name="Wayne K.J."/>
            <person name="Tettelin H."/>
            <person name="Glass J.I."/>
            <person name="Rusch D."/>
            <person name="Podicherti R."/>
            <person name="Tsui H.-C.T."/>
            <person name="Winkler M.E."/>
        </authorList>
    </citation>
    <scope>NUCLEOTIDE SEQUENCE</scope>
</reference>
<gene>
    <name evidence="2" type="ORF">METZ01_LOCUS43805</name>
</gene>
<dbReference type="Gene3D" id="3.30.420.10">
    <property type="entry name" value="Ribonuclease H-like superfamily/Ribonuclease H"/>
    <property type="match status" value="1"/>
</dbReference>
<dbReference type="InterPro" id="IPR012337">
    <property type="entry name" value="RNaseH-like_sf"/>
</dbReference>
<dbReference type="InterPro" id="IPR010997">
    <property type="entry name" value="HRDC-like_sf"/>
</dbReference>
<dbReference type="SUPFAM" id="SSF53098">
    <property type="entry name" value="Ribonuclease H-like"/>
    <property type="match status" value="1"/>
</dbReference>
<dbReference type="PROSITE" id="PS50967">
    <property type="entry name" value="HRDC"/>
    <property type="match status" value="1"/>
</dbReference>
<dbReference type="GO" id="GO:0006139">
    <property type="term" value="P:nucleobase-containing compound metabolic process"/>
    <property type="evidence" value="ECO:0007669"/>
    <property type="project" value="InterPro"/>
</dbReference>
<dbReference type="GO" id="GO:0003676">
    <property type="term" value="F:nucleic acid binding"/>
    <property type="evidence" value="ECO:0007669"/>
    <property type="project" value="InterPro"/>
</dbReference>
<dbReference type="Gene3D" id="1.10.150.80">
    <property type="entry name" value="HRDC domain"/>
    <property type="match status" value="1"/>
</dbReference>
<sequence length="369" mass="40278">MVGRLLDEPRIAVDTEFHRERTYYPQVALLQIGWADGLAIVDPLAVDLSAFAPVLESDVLFVMHAAGQDLEVFDRACGTAPRNLFDTQLAAGFVGLSTPSLTTLCERELGIRLPKGDRLSDWLARPLSGSQLEYAAADVVHLLVLHDRLVADLTTRGRMEWARDECRELLERDRGPRDPLAAWERIKEARRLRGDAFTRARALAAWREREAVDRDVPVRSVFPDLAVVAVAQENPADEEALRRVRGVDGRHLRNAAASDVLHALEGASGLPPVPSTPRRSNRVQGDLRAAVTLVSAWVSQAAKDLDLDPTLLGTRSDIEALVRGEGETRLASGWRGDVVGSALTDLLSGRAALAFDGEGGLLLEDRDGS</sequence>
<dbReference type="SUPFAM" id="SSF47819">
    <property type="entry name" value="HRDC-like"/>
    <property type="match status" value="2"/>
</dbReference>
<dbReference type="InterPro" id="IPR002562">
    <property type="entry name" value="3'-5'_exonuclease_dom"/>
</dbReference>
<accession>A0A381RHQ6</accession>
<proteinExistence type="predicted"/>
<dbReference type="EMBL" id="UINC01001936">
    <property type="protein sequence ID" value="SUZ90951.1"/>
    <property type="molecule type" value="Genomic_DNA"/>
</dbReference>
<dbReference type="PANTHER" id="PTHR47649:SF1">
    <property type="entry name" value="RIBONUCLEASE D"/>
    <property type="match status" value="1"/>
</dbReference>
<dbReference type="GO" id="GO:0008408">
    <property type="term" value="F:3'-5' exonuclease activity"/>
    <property type="evidence" value="ECO:0007669"/>
    <property type="project" value="InterPro"/>
</dbReference>
<dbReference type="SMART" id="SM00474">
    <property type="entry name" value="35EXOc"/>
    <property type="match status" value="1"/>
</dbReference>
<dbReference type="InterPro" id="IPR051086">
    <property type="entry name" value="RNase_D-like"/>
</dbReference>
<dbReference type="InterPro" id="IPR044876">
    <property type="entry name" value="HRDC_dom_sf"/>
</dbReference>
<dbReference type="Pfam" id="PF00570">
    <property type="entry name" value="HRDC"/>
    <property type="match status" value="1"/>
</dbReference>
<organism evidence="2">
    <name type="scientific">marine metagenome</name>
    <dbReference type="NCBI Taxonomy" id="408172"/>
    <lineage>
        <taxon>unclassified sequences</taxon>
        <taxon>metagenomes</taxon>
        <taxon>ecological metagenomes</taxon>
    </lineage>
</organism>
<dbReference type="PANTHER" id="PTHR47649">
    <property type="entry name" value="RIBONUCLEASE D"/>
    <property type="match status" value="1"/>
</dbReference>
<dbReference type="InterPro" id="IPR002121">
    <property type="entry name" value="HRDC_dom"/>
</dbReference>
<dbReference type="CDD" id="cd06142">
    <property type="entry name" value="RNaseD_exo"/>
    <property type="match status" value="1"/>
</dbReference>
<name>A0A381RHQ6_9ZZZZ</name>
<feature type="domain" description="HRDC" evidence="1">
    <location>
        <begin position="193"/>
        <end position="274"/>
    </location>
</feature>
<dbReference type="GO" id="GO:0000166">
    <property type="term" value="F:nucleotide binding"/>
    <property type="evidence" value="ECO:0007669"/>
    <property type="project" value="InterPro"/>
</dbReference>
<evidence type="ECO:0000259" key="1">
    <source>
        <dbReference type="PROSITE" id="PS50967"/>
    </source>
</evidence>
<evidence type="ECO:0000313" key="2">
    <source>
        <dbReference type="EMBL" id="SUZ90951.1"/>
    </source>
</evidence>